<accession>A0A348HGQ3</accession>
<dbReference type="KEGG" id="zpl:ZBT109_2059"/>
<feature type="transmembrane region" description="Helical" evidence="1">
    <location>
        <begin position="270"/>
        <end position="288"/>
    </location>
</feature>
<dbReference type="STRING" id="1123510.GCA_000620025_01218"/>
<keyword evidence="2" id="KW-0067">ATP-binding</keyword>
<keyword evidence="2" id="KW-0347">Helicase</keyword>
<keyword evidence="1" id="KW-1133">Transmembrane helix</keyword>
<sequence length="455" mass="53709">MINVTRREGFTLRIERTLQEESQHSLDVYLYVPGDLELTKHVLSEEDFYHSAIHVRRTYFSTKNELPLVYSRLAGRGQIPSHQYRLNLSLYAYQYASALENSIRAIRHGVDGQENVTLAQAEQEIALIQSILRRLRRNAPEEENLLKYFNNIDNYLSWFTEQQLLSLVAHMPRGNDYGAIKARLLAVCNEEKRYRRASGYNSERAESSPTRMSNKMRLLRRLTEYPVTLNDKPKELGAGEQRMVKALATGLVMIVVTVALMQARHLMNDFTVWFILTLAFVYALREVFKDELRNTLWRWLRRGRPKWVRIYRDPDSQQIVGRQREWFDYRKPWRLSREIQAARRGSISHRQEVVLQYKSRSRMKPTRFLSGYKQTRETIELDLRLLTRLMSKTTHRVYAIKEGQVTREKVERRYQLNLIACSAQEGQPMEIQRWKIIISRSGIVDIEEVPVQAVE</sequence>
<gene>
    <name evidence="2" type="ORF">ZBT109_2059</name>
</gene>
<keyword evidence="1" id="KW-0812">Transmembrane</keyword>
<dbReference type="RefSeq" id="WP_027704747.1">
    <property type="nucleotide sequence ID" value="NZ_AP018933.1"/>
</dbReference>
<evidence type="ECO:0000313" key="2">
    <source>
        <dbReference type="EMBL" id="BBG30805.1"/>
    </source>
</evidence>
<protein>
    <submittedName>
        <fullName evidence="2">Lhr-like helicases</fullName>
    </submittedName>
</protein>
<keyword evidence="2" id="KW-0378">Hydrolase</keyword>
<keyword evidence="2" id="KW-0547">Nucleotide-binding</keyword>
<dbReference type="Proteomes" id="UP000267342">
    <property type="component" value="Chromosome"/>
</dbReference>
<dbReference type="GO" id="GO:0004386">
    <property type="term" value="F:helicase activity"/>
    <property type="evidence" value="ECO:0007669"/>
    <property type="project" value="UniProtKB-KW"/>
</dbReference>
<feature type="transmembrane region" description="Helical" evidence="1">
    <location>
        <begin position="244"/>
        <end position="264"/>
    </location>
</feature>
<organism evidence="2 3">
    <name type="scientific">Zymobacter palmae</name>
    <dbReference type="NCBI Taxonomy" id="33074"/>
    <lineage>
        <taxon>Bacteria</taxon>
        <taxon>Pseudomonadati</taxon>
        <taxon>Pseudomonadota</taxon>
        <taxon>Gammaproteobacteria</taxon>
        <taxon>Oceanospirillales</taxon>
        <taxon>Halomonadaceae</taxon>
        <taxon>Zymobacter group</taxon>
        <taxon>Zymobacter</taxon>
    </lineage>
</organism>
<reference evidence="2 3" key="1">
    <citation type="submission" date="2018-09" db="EMBL/GenBank/DDBJ databases">
        <title>Zymobacter palmae IAM14233 (=T109) whole genome analysis.</title>
        <authorList>
            <person name="Yanase H."/>
        </authorList>
    </citation>
    <scope>NUCLEOTIDE SEQUENCE [LARGE SCALE GENOMIC DNA]</scope>
    <source>
        <strain evidence="2 3">IAM14233</strain>
    </source>
</reference>
<dbReference type="AlphaFoldDB" id="A0A348HGQ3"/>
<name>A0A348HGQ3_9GAMM</name>
<evidence type="ECO:0000256" key="1">
    <source>
        <dbReference type="SAM" id="Phobius"/>
    </source>
</evidence>
<dbReference type="OrthoDB" id="6209688at2"/>
<dbReference type="EMBL" id="AP018933">
    <property type="protein sequence ID" value="BBG30805.1"/>
    <property type="molecule type" value="Genomic_DNA"/>
</dbReference>
<evidence type="ECO:0000313" key="3">
    <source>
        <dbReference type="Proteomes" id="UP000267342"/>
    </source>
</evidence>
<proteinExistence type="predicted"/>
<keyword evidence="3" id="KW-1185">Reference proteome</keyword>
<keyword evidence="1" id="KW-0472">Membrane</keyword>